<reference evidence="8 9" key="1">
    <citation type="submission" date="2024-01" db="EMBL/GenBank/DDBJ databases">
        <title>Novel species of the genus Luteimonas isolated from rivers.</title>
        <authorList>
            <person name="Lu H."/>
        </authorList>
    </citation>
    <scope>NUCLEOTIDE SEQUENCE [LARGE SCALE GENOMIC DNA]</scope>
    <source>
        <strain evidence="8 9">FXH3W</strain>
    </source>
</reference>
<keyword evidence="3" id="KW-1003">Cell membrane</keyword>
<keyword evidence="5 7" id="KW-1133">Transmembrane helix</keyword>
<dbReference type="PANTHER" id="PTHR33452:SF1">
    <property type="entry name" value="INNER MEMBRANE PROTEIN YPHA-RELATED"/>
    <property type="match status" value="1"/>
</dbReference>
<accession>A0ABU7UYP3</accession>
<evidence type="ECO:0000256" key="4">
    <source>
        <dbReference type="ARBA" id="ARBA00022692"/>
    </source>
</evidence>
<feature type="transmembrane region" description="Helical" evidence="7">
    <location>
        <begin position="30"/>
        <end position="47"/>
    </location>
</feature>
<dbReference type="PANTHER" id="PTHR33452">
    <property type="entry name" value="OXIDOREDUCTASE CATD-RELATED"/>
    <property type="match status" value="1"/>
</dbReference>
<keyword evidence="4 7" id="KW-0812">Transmembrane</keyword>
<evidence type="ECO:0000256" key="7">
    <source>
        <dbReference type="SAM" id="Phobius"/>
    </source>
</evidence>
<evidence type="ECO:0000256" key="5">
    <source>
        <dbReference type="ARBA" id="ARBA00022989"/>
    </source>
</evidence>
<dbReference type="Pfam" id="PF07681">
    <property type="entry name" value="DoxX"/>
    <property type="match status" value="1"/>
</dbReference>
<comment type="caution">
    <text evidence="8">The sequence shown here is derived from an EMBL/GenBank/DDBJ whole genome shotgun (WGS) entry which is preliminary data.</text>
</comment>
<evidence type="ECO:0000313" key="8">
    <source>
        <dbReference type="EMBL" id="MEF2155210.1"/>
    </source>
</evidence>
<evidence type="ECO:0000256" key="3">
    <source>
        <dbReference type="ARBA" id="ARBA00022475"/>
    </source>
</evidence>
<proteinExistence type="inferred from homology"/>
<protein>
    <submittedName>
        <fullName evidence="8">DoxX family protein</fullName>
    </submittedName>
</protein>
<comment type="similarity">
    <text evidence="2">Belongs to the DoxX family.</text>
</comment>
<feature type="transmembrane region" description="Helical" evidence="7">
    <location>
        <begin position="7"/>
        <end position="24"/>
    </location>
</feature>
<name>A0ABU7UYP3_9GAMM</name>
<gene>
    <name evidence="8" type="ORF">V3390_03050</name>
</gene>
<keyword evidence="9" id="KW-1185">Reference proteome</keyword>
<evidence type="ECO:0000313" key="9">
    <source>
        <dbReference type="Proteomes" id="UP001356170"/>
    </source>
</evidence>
<sequence>MGVPGQLLPLVVALELLGGLAIAFGLFTRWIALALAGFSVVAALIFHNQLGDQAQFINFFKNFAMAGGFLILAANGPGALSLDTWLANRRTKA</sequence>
<keyword evidence="6 7" id="KW-0472">Membrane</keyword>
<dbReference type="RefSeq" id="WP_331703631.1">
    <property type="nucleotide sequence ID" value="NZ_JAZHBO010000001.1"/>
</dbReference>
<evidence type="ECO:0000256" key="1">
    <source>
        <dbReference type="ARBA" id="ARBA00004651"/>
    </source>
</evidence>
<dbReference type="Proteomes" id="UP001356170">
    <property type="component" value="Unassembled WGS sequence"/>
</dbReference>
<feature type="transmembrane region" description="Helical" evidence="7">
    <location>
        <begin position="59"/>
        <end position="80"/>
    </location>
</feature>
<evidence type="ECO:0000256" key="6">
    <source>
        <dbReference type="ARBA" id="ARBA00023136"/>
    </source>
</evidence>
<dbReference type="EMBL" id="JAZHBO010000001">
    <property type="protein sequence ID" value="MEF2155210.1"/>
    <property type="molecule type" value="Genomic_DNA"/>
</dbReference>
<dbReference type="InterPro" id="IPR032808">
    <property type="entry name" value="DoxX"/>
</dbReference>
<comment type="subcellular location">
    <subcellularLocation>
        <location evidence="1">Cell membrane</location>
        <topology evidence="1">Multi-pass membrane protein</topology>
    </subcellularLocation>
</comment>
<evidence type="ECO:0000256" key="2">
    <source>
        <dbReference type="ARBA" id="ARBA00006679"/>
    </source>
</evidence>
<dbReference type="InterPro" id="IPR051907">
    <property type="entry name" value="DoxX-like_oxidoreductase"/>
</dbReference>
<organism evidence="8 9">
    <name type="scientific">Aquilutibacter rugosus</name>
    <dbReference type="NCBI Taxonomy" id="3115820"/>
    <lineage>
        <taxon>Bacteria</taxon>
        <taxon>Pseudomonadati</taxon>
        <taxon>Pseudomonadota</taxon>
        <taxon>Gammaproteobacteria</taxon>
        <taxon>Lysobacterales</taxon>
        <taxon>Lysobacteraceae</taxon>
        <taxon>Aquilutibacter</taxon>
    </lineage>
</organism>